<keyword evidence="3 7" id="KW-0040">ANK repeat</keyword>
<reference evidence="10" key="1">
    <citation type="submission" date="2020-05" db="EMBL/GenBank/DDBJ databases">
        <title>WGS assembly of Panicum virgatum.</title>
        <authorList>
            <person name="Lovell J.T."/>
            <person name="Jenkins J."/>
            <person name="Shu S."/>
            <person name="Juenger T.E."/>
            <person name="Schmutz J."/>
        </authorList>
    </citation>
    <scope>NUCLEOTIDE SEQUENCE</scope>
    <source>
        <strain evidence="10">AP13</strain>
    </source>
</reference>
<evidence type="ECO:0000256" key="8">
    <source>
        <dbReference type="SAM" id="MobiDB-lite"/>
    </source>
</evidence>
<dbReference type="GO" id="GO:0003712">
    <property type="term" value="F:transcription coregulator activity"/>
    <property type="evidence" value="ECO:0007669"/>
    <property type="project" value="TreeGrafter"/>
</dbReference>
<dbReference type="PROSITE" id="PS50096">
    <property type="entry name" value="IQ"/>
    <property type="match status" value="1"/>
</dbReference>
<evidence type="ECO:0000256" key="6">
    <source>
        <dbReference type="ARBA" id="ARBA00023242"/>
    </source>
</evidence>
<dbReference type="InterPro" id="IPR005559">
    <property type="entry name" value="CG-1_dom"/>
</dbReference>
<dbReference type="GO" id="GO:0003690">
    <property type="term" value="F:double-stranded DNA binding"/>
    <property type="evidence" value="ECO:0007669"/>
    <property type="project" value="TreeGrafter"/>
</dbReference>
<feature type="repeat" description="ANK" evidence="7">
    <location>
        <begin position="675"/>
        <end position="707"/>
    </location>
</feature>
<dbReference type="InterPro" id="IPR036770">
    <property type="entry name" value="Ankyrin_rpt-contain_sf"/>
</dbReference>
<dbReference type="Pfam" id="PF12796">
    <property type="entry name" value="Ank_2"/>
    <property type="match status" value="1"/>
</dbReference>
<keyword evidence="4" id="KW-0010">Activator</keyword>
<sequence>MAENRNFALPGQPPDFSQMLQEAQKRWLRPTEICEILSNYKLFSIAAEPPNRPMSGSLFLFDRKVLRYFRKDGHNWRKKKDGKTVKEAHEKLKAGSIDVLHCYYAHGEENENFQRRTYWLLEEDFTHIVLVHYLEVKGCKQSFSRVKEEFMQLSNVDSPSCSNSITSQNQMGPQTMEAAESPISRQTSDYEDTESDNFRASSRYHPLAEMQQPVDGFITENMFYASSSTVGSRQGYHGEMLPTTANVDNHSLSHHDIARMFDDSNTGLSSVSRILFDSVPFNEPFTDYSTGFTEPTLHSSFACLEANNLDDSSRLQTFTSEALYTNHLSKEEADALSFTGIPSSEVNGSRYTEGSIKHPLLKQLSLDLMTIEPTGLKKHDSFSRWMSKELEEVVDLGIKSTSDAFWSNIETVKVPDGSNVLTNEQLDAYAVSPSLSQDQLFSILDVSPSCIYVGTNTKVSVTGTFLVNKEHVENRKWSCMFGNVEVPAEVLTDGTLRCYAPANQLGRVPFYVTCSNRVACSEVREFEYRDPETQYMEPSHSQANGVNEMHLHIRLEKLLTLGPDDHQVHVLSSGNEKYELINAINSLMLDVKWSDQESASANKVVSTARDQSLKKLVKEKLHHWLICKINDDGKGPNVLCKEGQGVIHLVAALGYDWAIRPIIVAGVNVNFRDAHGWTALHWAASLGRERTIGVLIANGAAAGALTDPTSEFPSGRSPADLASVNGHKGIAGFLAESALTSHLSALTIRESKDSTAEVCGLPAVEDLTGTDSTQLAGEDSHAESLEGSLSAVRKSTQAAARIFQAFRVESFHRKKVVEYGDDDCGLSDEQTLSLVSVKPGHDTHLHSAAVRIQNKFRGWKGRKEFMIIRQRIVKEQYHRLTTCVAEMKQSRMMQDEMLNDASGGDVNDFMSGLEDLICMDDAAMPAIW</sequence>
<evidence type="ECO:0000256" key="5">
    <source>
        <dbReference type="ARBA" id="ARBA00023163"/>
    </source>
</evidence>
<dbReference type="PROSITE" id="PS51437">
    <property type="entry name" value="CG_1"/>
    <property type="match status" value="1"/>
</dbReference>
<keyword evidence="6" id="KW-0539">Nucleus</keyword>
<accession>A0A8T0NNJ4</accession>
<dbReference type="GO" id="GO:0005634">
    <property type="term" value="C:nucleus"/>
    <property type="evidence" value="ECO:0007669"/>
    <property type="project" value="UniProtKB-SubCell"/>
</dbReference>
<evidence type="ECO:0000256" key="2">
    <source>
        <dbReference type="ARBA" id="ARBA00008267"/>
    </source>
</evidence>
<organism evidence="10 11">
    <name type="scientific">Panicum virgatum</name>
    <name type="common">Blackwell switchgrass</name>
    <dbReference type="NCBI Taxonomy" id="38727"/>
    <lineage>
        <taxon>Eukaryota</taxon>
        <taxon>Viridiplantae</taxon>
        <taxon>Streptophyta</taxon>
        <taxon>Embryophyta</taxon>
        <taxon>Tracheophyta</taxon>
        <taxon>Spermatophyta</taxon>
        <taxon>Magnoliopsida</taxon>
        <taxon>Liliopsida</taxon>
        <taxon>Poales</taxon>
        <taxon>Poaceae</taxon>
        <taxon>PACMAD clade</taxon>
        <taxon>Panicoideae</taxon>
        <taxon>Panicodae</taxon>
        <taxon>Paniceae</taxon>
        <taxon>Panicinae</taxon>
        <taxon>Panicum</taxon>
        <taxon>Panicum sect. Hiantes</taxon>
    </lineage>
</organism>
<proteinExistence type="inferred from homology"/>
<dbReference type="PROSITE" id="PS50297">
    <property type="entry name" value="ANK_REP_REGION"/>
    <property type="match status" value="1"/>
</dbReference>
<dbReference type="InterPro" id="IPR002909">
    <property type="entry name" value="IPT_dom"/>
</dbReference>
<feature type="domain" description="CG-1" evidence="9">
    <location>
        <begin position="16"/>
        <end position="142"/>
    </location>
</feature>
<dbReference type="InterPro" id="IPR013783">
    <property type="entry name" value="Ig-like_fold"/>
</dbReference>
<dbReference type="Pfam" id="PF01833">
    <property type="entry name" value="TIG"/>
    <property type="match status" value="1"/>
</dbReference>
<dbReference type="FunFam" id="2.60.40.10:FF:000314">
    <property type="entry name" value="Calmodulin-binding transcription activator 2"/>
    <property type="match status" value="1"/>
</dbReference>
<evidence type="ECO:0000256" key="4">
    <source>
        <dbReference type="ARBA" id="ARBA00023159"/>
    </source>
</evidence>
<dbReference type="Gene3D" id="2.60.40.10">
    <property type="entry name" value="Immunoglobulins"/>
    <property type="match status" value="1"/>
</dbReference>
<evidence type="ECO:0000313" key="10">
    <source>
        <dbReference type="EMBL" id="KAG2551521.1"/>
    </source>
</evidence>
<dbReference type="SUPFAM" id="SSF48403">
    <property type="entry name" value="Ankyrin repeat"/>
    <property type="match status" value="1"/>
</dbReference>
<gene>
    <name evidence="10" type="ORF">PVAP13_9KG402400</name>
</gene>
<dbReference type="Proteomes" id="UP000823388">
    <property type="component" value="Chromosome 9K"/>
</dbReference>
<dbReference type="PANTHER" id="PTHR23335:SF17">
    <property type="entry name" value="CALMODULIN-BINDING TRANSCRIPTION ACTIVATOR 2"/>
    <property type="match status" value="1"/>
</dbReference>
<dbReference type="CDD" id="cd00102">
    <property type="entry name" value="IPT"/>
    <property type="match status" value="1"/>
</dbReference>
<dbReference type="GO" id="GO:0006357">
    <property type="term" value="P:regulation of transcription by RNA polymerase II"/>
    <property type="evidence" value="ECO:0007669"/>
    <property type="project" value="TreeGrafter"/>
</dbReference>
<dbReference type="PROSITE" id="PS50088">
    <property type="entry name" value="ANK_REPEAT"/>
    <property type="match status" value="1"/>
</dbReference>
<dbReference type="EMBL" id="CM029053">
    <property type="protein sequence ID" value="KAG2551521.1"/>
    <property type="molecule type" value="Genomic_DNA"/>
</dbReference>
<dbReference type="InterPro" id="IPR014756">
    <property type="entry name" value="Ig_E-set"/>
</dbReference>
<dbReference type="FunFam" id="1.25.40.20:FF:000910">
    <property type="entry name" value="Calmodulin-binding transcription activator 2"/>
    <property type="match status" value="1"/>
</dbReference>
<comment type="caution">
    <text evidence="10">The sequence shown here is derived from an EMBL/GenBank/DDBJ whole genome shotgun (WGS) entry which is preliminary data.</text>
</comment>
<name>A0A8T0NNJ4_PANVG</name>
<feature type="compositionally biased region" description="Polar residues" evidence="8">
    <location>
        <begin position="158"/>
        <end position="173"/>
    </location>
</feature>
<dbReference type="AlphaFoldDB" id="A0A8T0NNJ4"/>
<dbReference type="PANTHER" id="PTHR23335">
    <property type="entry name" value="CALMODULIN-BINDING TRANSCRIPTION ACTIVATOR CAMTA"/>
    <property type="match status" value="1"/>
</dbReference>
<comment type="subcellular location">
    <subcellularLocation>
        <location evidence="1">Nucleus</location>
    </subcellularLocation>
</comment>
<dbReference type="Pfam" id="PF03859">
    <property type="entry name" value="CG-1"/>
    <property type="match status" value="1"/>
</dbReference>
<dbReference type="SUPFAM" id="SSF81296">
    <property type="entry name" value="E set domains"/>
    <property type="match status" value="1"/>
</dbReference>
<evidence type="ECO:0000256" key="3">
    <source>
        <dbReference type="ARBA" id="ARBA00023043"/>
    </source>
</evidence>
<feature type="region of interest" description="Disordered" evidence="8">
    <location>
        <begin position="158"/>
        <end position="192"/>
    </location>
</feature>
<evidence type="ECO:0000256" key="7">
    <source>
        <dbReference type="PROSITE-ProRule" id="PRU00023"/>
    </source>
</evidence>
<protein>
    <recommendedName>
        <fullName evidence="9">CG-1 domain-containing protein</fullName>
    </recommendedName>
</protein>
<evidence type="ECO:0000259" key="9">
    <source>
        <dbReference type="PROSITE" id="PS51437"/>
    </source>
</evidence>
<comment type="similarity">
    <text evidence="2">Belongs to the CAMTA family.</text>
</comment>
<evidence type="ECO:0000313" key="11">
    <source>
        <dbReference type="Proteomes" id="UP000823388"/>
    </source>
</evidence>
<keyword evidence="11" id="KW-1185">Reference proteome</keyword>
<dbReference type="CDD" id="cd23767">
    <property type="entry name" value="IQCD"/>
    <property type="match status" value="1"/>
</dbReference>
<dbReference type="Gene3D" id="1.25.40.20">
    <property type="entry name" value="Ankyrin repeat-containing domain"/>
    <property type="match status" value="1"/>
</dbReference>
<dbReference type="SMART" id="SM01076">
    <property type="entry name" value="CG-1"/>
    <property type="match status" value="1"/>
</dbReference>
<evidence type="ECO:0000256" key="1">
    <source>
        <dbReference type="ARBA" id="ARBA00004123"/>
    </source>
</evidence>
<dbReference type="InterPro" id="IPR002110">
    <property type="entry name" value="Ankyrin_rpt"/>
</dbReference>
<keyword evidence="5" id="KW-0804">Transcription</keyword>